<evidence type="ECO:0000313" key="3">
    <source>
        <dbReference type="Proteomes" id="UP000581206"/>
    </source>
</evidence>
<protein>
    <submittedName>
        <fullName evidence="2">Uncharacterized protein</fullName>
    </submittedName>
</protein>
<sequence>MDQVSASSTPEPPELVTAEEKDRLGYEAPEWWLNTELQRKALANREQIYSVVQPYLERTFGRPVEMGTVGAPYPYDAIKVSFRTTTEPIVADSVFVTVGPDARVHSEADIETYSEEQVRSRTASGLFRMAYRAEIDQVGAWLAEQYPQFGVDLPARDMWLGGTGSGTHAGIRYDTGDHETKPARDAIEQRLYEAYLANPAGSDAEWRAIVDGADPGLTLAIGIQLIAKDPDYEFEVGQVREIVDHIHHALPIQGFTWWSIGVGSNLMTRDGGDFHHYVSIRWGTGINGVFVQETVDGGTVR</sequence>
<dbReference type="Proteomes" id="UP000581206">
    <property type="component" value="Unassembled WGS sequence"/>
</dbReference>
<gene>
    <name evidence="2" type="ORF">HGA03_07895</name>
</gene>
<keyword evidence="3" id="KW-1185">Reference proteome</keyword>
<comment type="caution">
    <text evidence="2">The sequence shown here is derived from an EMBL/GenBank/DDBJ whole genome shotgun (WGS) entry which is preliminary data.</text>
</comment>
<dbReference type="RefSeq" id="WP_168629710.1">
    <property type="nucleotide sequence ID" value="NZ_BONL01000004.1"/>
</dbReference>
<evidence type="ECO:0000313" key="2">
    <source>
        <dbReference type="EMBL" id="NKY22590.1"/>
    </source>
</evidence>
<dbReference type="EMBL" id="JAAXOX010000003">
    <property type="protein sequence ID" value="NKY22590.1"/>
    <property type="molecule type" value="Genomic_DNA"/>
</dbReference>
<dbReference type="AlphaFoldDB" id="A0A7X6KV06"/>
<reference evidence="2 3" key="1">
    <citation type="submission" date="2020-04" db="EMBL/GenBank/DDBJ databases">
        <title>MicrobeNet Type strains.</title>
        <authorList>
            <person name="Nicholson A.C."/>
        </authorList>
    </citation>
    <scope>NUCLEOTIDE SEQUENCE [LARGE SCALE GENOMIC DNA]</scope>
    <source>
        <strain evidence="2 3">ATCC BAA-788</strain>
    </source>
</reference>
<name>A0A7X6KV06_9CELL</name>
<feature type="region of interest" description="Disordered" evidence="1">
    <location>
        <begin position="1"/>
        <end position="20"/>
    </location>
</feature>
<organism evidence="2 3">
    <name type="scientific">Cellulomonas denverensis</name>
    <dbReference type="NCBI Taxonomy" id="264297"/>
    <lineage>
        <taxon>Bacteria</taxon>
        <taxon>Bacillati</taxon>
        <taxon>Actinomycetota</taxon>
        <taxon>Actinomycetes</taxon>
        <taxon>Micrococcales</taxon>
        <taxon>Cellulomonadaceae</taxon>
        <taxon>Cellulomonas</taxon>
    </lineage>
</organism>
<proteinExistence type="predicted"/>
<evidence type="ECO:0000256" key="1">
    <source>
        <dbReference type="SAM" id="MobiDB-lite"/>
    </source>
</evidence>
<accession>A0A7X6KV06</accession>